<evidence type="ECO:0000256" key="1">
    <source>
        <dbReference type="SAM" id="Phobius"/>
    </source>
</evidence>
<keyword evidence="1" id="KW-0812">Transmembrane</keyword>
<accession>A0A1H6K283</accession>
<dbReference type="OrthoDB" id="4740012at2"/>
<keyword evidence="1" id="KW-0472">Membrane</keyword>
<feature type="transmembrane region" description="Helical" evidence="1">
    <location>
        <begin position="63"/>
        <end position="84"/>
    </location>
</feature>
<dbReference type="STRING" id="370526.SAMN04489835_2902"/>
<sequence length="359" mass="39543">MRVLRVIWRGVLAFDRIGARVPQLVQMWLVELFFAVPLTSFIAKLIDIRGAFGVPGTGASLDGVFWGALAVSVVCGFFFVRGLVKPRVKHGSWTPMVSADIGDVTLYGGNRAWRVEYDYLISHPSYSLLLLLTAPIPAVMVLMTINHGDNTFYWRVAGVVGLVVLALMAVARLVSWYVFRIARRDIDAHAAAQGMSPRKLGWEMAWKPLLMLVVMCYVVVGVPIAYMWWDELRTIDKLPVVTVADGVDAVDQYRRVEGDVVGKPVYWAPGGTGRGGNNFSGAGVLVNLPSGGEALLLAESLSVPDFVGVMDDVRNDEIRTHGRVIDAITETQQQYYGFDENAFEDPPPDGRVLVLLSYP</sequence>
<reference evidence="3" key="1">
    <citation type="submission" date="2016-10" db="EMBL/GenBank/DDBJ databases">
        <authorList>
            <person name="Varghese N."/>
            <person name="Submissions S."/>
        </authorList>
    </citation>
    <scope>NUCLEOTIDE SEQUENCE [LARGE SCALE GENOMIC DNA]</scope>
    <source>
        <strain evidence="3">DSM 45405</strain>
    </source>
</reference>
<dbReference type="EMBL" id="LT629971">
    <property type="protein sequence ID" value="SEH68926.1"/>
    <property type="molecule type" value="Genomic_DNA"/>
</dbReference>
<dbReference type="Proteomes" id="UP000182915">
    <property type="component" value="Chromosome I"/>
</dbReference>
<evidence type="ECO:0000313" key="2">
    <source>
        <dbReference type="EMBL" id="SEH68926.1"/>
    </source>
</evidence>
<gene>
    <name evidence="2" type="ORF">SAMN04489835_2902</name>
</gene>
<protein>
    <submittedName>
        <fullName evidence="2">Uncharacterized protein</fullName>
    </submittedName>
</protein>
<feature type="transmembrane region" description="Helical" evidence="1">
    <location>
        <begin position="152"/>
        <end position="174"/>
    </location>
</feature>
<feature type="transmembrane region" description="Helical" evidence="1">
    <location>
        <begin position="126"/>
        <end position="146"/>
    </location>
</feature>
<keyword evidence="1" id="KW-1133">Transmembrane helix</keyword>
<proteinExistence type="predicted"/>
<dbReference type="RefSeq" id="WP_083407726.1">
    <property type="nucleotide sequence ID" value="NZ_LT629971.1"/>
</dbReference>
<feature type="transmembrane region" description="Helical" evidence="1">
    <location>
        <begin position="209"/>
        <end position="229"/>
    </location>
</feature>
<feature type="transmembrane region" description="Helical" evidence="1">
    <location>
        <begin position="21"/>
        <end position="43"/>
    </location>
</feature>
<keyword evidence="3" id="KW-1185">Reference proteome</keyword>
<organism evidence="2 3">
    <name type="scientific">Mycolicibacterium rutilum</name>
    <name type="common">Mycobacterium rutilum</name>
    <dbReference type="NCBI Taxonomy" id="370526"/>
    <lineage>
        <taxon>Bacteria</taxon>
        <taxon>Bacillati</taxon>
        <taxon>Actinomycetota</taxon>
        <taxon>Actinomycetes</taxon>
        <taxon>Mycobacteriales</taxon>
        <taxon>Mycobacteriaceae</taxon>
        <taxon>Mycolicibacterium</taxon>
    </lineage>
</organism>
<name>A0A1H6K283_MYCRU</name>
<evidence type="ECO:0000313" key="3">
    <source>
        <dbReference type="Proteomes" id="UP000182915"/>
    </source>
</evidence>
<dbReference type="AlphaFoldDB" id="A0A1H6K283"/>